<dbReference type="AlphaFoldDB" id="A0AAE3GER6"/>
<name>A0AAE3GER6_9PSEU</name>
<keyword evidence="1" id="KW-0805">Transcription regulation</keyword>
<dbReference type="GO" id="GO:0003700">
    <property type="term" value="F:DNA-binding transcription factor activity"/>
    <property type="evidence" value="ECO:0007669"/>
    <property type="project" value="InterPro"/>
</dbReference>
<dbReference type="PROSITE" id="PS50995">
    <property type="entry name" value="HTH_MARR_2"/>
    <property type="match status" value="1"/>
</dbReference>
<dbReference type="InterPro" id="IPR000835">
    <property type="entry name" value="HTH_MarR-typ"/>
</dbReference>
<dbReference type="PROSITE" id="PS01117">
    <property type="entry name" value="HTH_MARR_1"/>
    <property type="match status" value="1"/>
</dbReference>
<evidence type="ECO:0000256" key="2">
    <source>
        <dbReference type="ARBA" id="ARBA00023125"/>
    </source>
</evidence>
<dbReference type="Proteomes" id="UP001206128">
    <property type="component" value="Unassembled WGS sequence"/>
</dbReference>
<gene>
    <name evidence="5" type="ORF">LX83_003667</name>
</gene>
<dbReference type="InterPro" id="IPR039422">
    <property type="entry name" value="MarR/SlyA-like"/>
</dbReference>
<dbReference type="SUPFAM" id="SSF46785">
    <property type="entry name" value="Winged helix' DNA-binding domain"/>
    <property type="match status" value="1"/>
</dbReference>
<dbReference type="RefSeq" id="WP_253773016.1">
    <property type="nucleotide sequence ID" value="NZ_JAMTCK010000008.1"/>
</dbReference>
<keyword evidence="3" id="KW-0804">Transcription</keyword>
<accession>A0AAE3GER6</accession>
<evidence type="ECO:0000313" key="6">
    <source>
        <dbReference type="Proteomes" id="UP001206128"/>
    </source>
</evidence>
<keyword evidence="2 5" id="KW-0238">DNA-binding</keyword>
<dbReference type="PANTHER" id="PTHR33164:SF43">
    <property type="entry name" value="HTH-TYPE TRANSCRIPTIONAL REPRESSOR YETL"/>
    <property type="match status" value="1"/>
</dbReference>
<evidence type="ECO:0000313" key="5">
    <source>
        <dbReference type="EMBL" id="MCP2166795.1"/>
    </source>
</evidence>
<dbReference type="EMBL" id="JAMTCK010000008">
    <property type="protein sequence ID" value="MCP2166795.1"/>
    <property type="molecule type" value="Genomic_DNA"/>
</dbReference>
<evidence type="ECO:0000256" key="3">
    <source>
        <dbReference type="ARBA" id="ARBA00023163"/>
    </source>
</evidence>
<dbReference type="InterPro" id="IPR036388">
    <property type="entry name" value="WH-like_DNA-bd_sf"/>
</dbReference>
<dbReference type="GO" id="GO:0003677">
    <property type="term" value="F:DNA binding"/>
    <property type="evidence" value="ECO:0007669"/>
    <property type="project" value="UniProtKB-KW"/>
</dbReference>
<sequence>MSGEPGDDREQLDYLSFVDYAVARTARELPDIDALAMRFVLTLHRATSALVYDLESSVHRPRGLTWPGFRLLFVLWLAGPAEAKRVAELTGMSRAAVSALVKTLEREGLVCRRQVAHDRRSVQLALTEVGRVAIADAFAAHNAREQDWVGVLSESEVVTLIGLLGKLMAGSARIAARRRS</sequence>
<dbReference type="SMART" id="SM00347">
    <property type="entry name" value="HTH_MARR"/>
    <property type="match status" value="1"/>
</dbReference>
<dbReference type="PANTHER" id="PTHR33164">
    <property type="entry name" value="TRANSCRIPTIONAL REGULATOR, MARR FAMILY"/>
    <property type="match status" value="1"/>
</dbReference>
<feature type="domain" description="HTH marR-type" evidence="4">
    <location>
        <begin position="36"/>
        <end position="169"/>
    </location>
</feature>
<keyword evidence="6" id="KW-1185">Reference proteome</keyword>
<dbReference type="InterPro" id="IPR023187">
    <property type="entry name" value="Tscrpt_reg_MarR-type_CS"/>
</dbReference>
<dbReference type="Gene3D" id="1.10.10.10">
    <property type="entry name" value="Winged helix-like DNA-binding domain superfamily/Winged helix DNA-binding domain"/>
    <property type="match status" value="1"/>
</dbReference>
<dbReference type="GO" id="GO:0006950">
    <property type="term" value="P:response to stress"/>
    <property type="evidence" value="ECO:0007669"/>
    <property type="project" value="TreeGrafter"/>
</dbReference>
<proteinExistence type="predicted"/>
<evidence type="ECO:0000259" key="4">
    <source>
        <dbReference type="PROSITE" id="PS50995"/>
    </source>
</evidence>
<comment type="caution">
    <text evidence="5">The sequence shown here is derived from an EMBL/GenBank/DDBJ whole genome shotgun (WGS) entry which is preliminary data.</text>
</comment>
<dbReference type="InterPro" id="IPR036390">
    <property type="entry name" value="WH_DNA-bd_sf"/>
</dbReference>
<protein>
    <submittedName>
        <fullName evidence="5">DNA-binding transcriptional regulator, MarR family</fullName>
    </submittedName>
</protein>
<dbReference type="PRINTS" id="PR00598">
    <property type="entry name" value="HTHMARR"/>
</dbReference>
<organism evidence="5 6">
    <name type="scientific">Goodfellowiella coeruleoviolacea</name>
    <dbReference type="NCBI Taxonomy" id="334858"/>
    <lineage>
        <taxon>Bacteria</taxon>
        <taxon>Bacillati</taxon>
        <taxon>Actinomycetota</taxon>
        <taxon>Actinomycetes</taxon>
        <taxon>Pseudonocardiales</taxon>
        <taxon>Pseudonocardiaceae</taxon>
        <taxon>Goodfellowiella</taxon>
    </lineage>
</organism>
<dbReference type="Pfam" id="PF01047">
    <property type="entry name" value="MarR"/>
    <property type="match status" value="1"/>
</dbReference>
<reference evidence="5" key="1">
    <citation type="submission" date="2022-06" db="EMBL/GenBank/DDBJ databases">
        <title>Genomic Encyclopedia of Archaeal and Bacterial Type Strains, Phase II (KMG-II): from individual species to whole genera.</title>
        <authorList>
            <person name="Goeker M."/>
        </authorList>
    </citation>
    <scope>NUCLEOTIDE SEQUENCE</scope>
    <source>
        <strain evidence="5">DSM 43935</strain>
    </source>
</reference>
<evidence type="ECO:0000256" key="1">
    <source>
        <dbReference type="ARBA" id="ARBA00023015"/>
    </source>
</evidence>